<evidence type="ECO:0008006" key="3">
    <source>
        <dbReference type="Google" id="ProtNLM"/>
    </source>
</evidence>
<gene>
    <name evidence="1" type="ORF">BE17_38185</name>
</gene>
<evidence type="ECO:0000313" key="2">
    <source>
        <dbReference type="Proteomes" id="UP000075635"/>
    </source>
</evidence>
<accession>A0A150S9P3</accession>
<dbReference type="AlphaFoldDB" id="A0A150S9P3"/>
<dbReference type="Proteomes" id="UP000075635">
    <property type="component" value="Unassembled WGS sequence"/>
</dbReference>
<proteinExistence type="predicted"/>
<name>A0A150S9P3_SORCE</name>
<evidence type="ECO:0000313" key="1">
    <source>
        <dbReference type="EMBL" id="KYF89120.1"/>
    </source>
</evidence>
<organism evidence="1 2">
    <name type="scientific">Sorangium cellulosum</name>
    <name type="common">Polyangium cellulosum</name>
    <dbReference type="NCBI Taxonomy" id="56"/>
    <lineage>
        <taxon>Bacteria</taxon>
        <taxon>Pseudomonadati</taxon>
        <taxon>Myxococcota</taxon>
        <taxon>Polyangia</taxon>
        <taxon>Polyangiales</taxon>
        <taxon>Polyangiaceae</taxon>
        <taxon>Sorangium</taxon>
    </lineage>
</organism>
<comment type="caution">
    <text evidence="1">The sequence shown here is derived from an EMBL/GenBank/DDBJ whole genome shotgun (WGS) entry which is preliminary data.</text>
</comment>
<protein>
    <recommendedName>
        <fullName evidence="3">DUF4276 family protein</fullName>
    </recommendedName>
</protein>
<sequence length="172" mass="19507">MVLCEDKQSRTLLYRYLKHERGFERVQVLPLPAGEGCGSQYVRENYAREVRSQRDKSIATVLIVHVDADNHTVEHRHRELENALRDKGVAPRGRDEPIALVVPRWETETWLHHYLGRAGVVETERYPKCKGWEAEAAEPTVVALVALVDGRDAAPAELPALAVTAEELRRLP</sequence>
<reference evidence="1 2" key="1">
    <citation type="submission" date="2014-02" db="EMBL/GenBank/DDBJ databases">
        <title>The small core and large imbalanced accessory genome model reveals a collaborative survival strategy of Sorangium cellulosum strains in nature.</title>
        <authorList>
            <person name="Han K."/>
            <person name="Peng R."/>
            <person name="Blom J."/>
            <person name="Li Y.-Z."/>
        </authorList>
    </citation>
    <scope>NUCLEOTIDE SEQUENCE [LARGE SCALE GENOMIC DNA]</scope>
    <source>
        <strain evidence="1 2">So0011-07</strain>
    </source>
</reference>
<dbReference type="EMBL" id="JEMB01001261">
    <property type="protein sequence ID" value="KYF89120.1"/>
    <property type="molecule type" value="Genomic_DNA"/>
</dbReference>